<dbReference type="NCBIfam" id="TIGR00229">
    <property type="entry name" value="sensory_box"/>
    <property type="match status" value="1"/>
</dbReference>
<feature type="domain" description="PAC" evidence="9">
    <location>
        <begin position="209"/>
        <end position="262"/>
    </location>
</feature>
<feature type="domain" description="Histidine kinase" evidence="6">
    <location>
        <begin position="432"/>
        <end position="596"/>
    </location>
</feature>
<dbReference type="InterPro" id="IPR013655">
    <property type="entry name" value="PAS_fold_3"/>
</dbReference>
<dbReference type="CDD" id="cd00130">
    <property type="entry name" value="PAS"/>
    <property type="match status" value="1"/>
</dbReference>
<feature type="domain" description="Response regulatory" evidence="7">
    <location>
        <begin position="580"/>
        <end position="709"/>
    </location>
</feature>
<dbReference type="HOGENOM" id="CLU_000445_114_5_1"/>
<dbReference type="SMART" id="SM00387">
    <property type="entry name" value="HATPase_c"/>
    <property type="match status" value="1"/>
</dbReference>
<evidence type="ECO:0000313" key="10">
    <source>
        <dbReference type="EMBL" id="EOO00497.1"/>
    </source>
</evidence>
<dbReference type="PROSITE" id="PS50113">
    <property type="entry name" value="PAC"/>
    <property type="match status" value="1"/>
</dbReference>
<dbReference type="eggNOG" id="KOG0519">
    <property type="taxonomic scope" value="Eukaryota"/>
</dbReference>
<dbReference type="FunFam" id="1.10.287.130:FF:000050">
    <property type="entry name" value="Related to histidine kinase"/>
    <property type="match status" value="1"/>
</dbReference>
<dbReference type="SUPFAM" id="SSF55874">
    <property type="entry name" value="ATPase domain of HSP90 chaperone/DNA topoisomerase II/histidine kinase"/>
    <property type="match status" value="1"/>
</dbReference>
<dbReference type="GeneID" id="19324433"/>
<dbReference type="PROSITE" id="PS50112">
    <property type="entry name" value="PAS"/>
    <property type="match status" value="1"/>
</dbReference>
<name>R8BME6_PHAM7</name>
<dbReference type="EMBL" id="KB933081">
    <property type="protein sequence ID" value="EOO00497.1"/>
    <property type="molecule type" value="Genomic_DNA"/>
</dbReference>
<reference evidence="11" key="1">
    <citation type="journal article" date="2013" name="Genome Announc.">
        <title>Draft genome sequence of the ascomycete Phaeoacremonium aleophilum strain UCR-PA7, a causal agent of the esca disease complex in grapevines.</title>
        <authorList>
            <person name="Blanco-Ulate B."/>
            <person name="Rolshausen P."/>
            <person name="Cantu D."/>
        </authorList>
    </citation>
    <scope>NUCLEOTIDE SEQUENCE [LARGE SCALE GENOMIC DNA]</scope>
    <source>
        <strain evidence="11">UCR-PA7</strain>
    </source>
</reference>
<keyword evidence="10" id="KW-0808">Transferase</keyword>
<dbReference type="InterPro" id="IPR035965">
    <property type="entry name" value="PAS-like_dom_sf"/>
</dbReference>
<evidence type="ECO:0000259" key="9">
    <source>
        <dbReference type="PROSITE" id="PS50113"/>
    </source>
</evidence>
<dbReference type="AlphaFoldDB" id="R8BME6"/>
<evidence type="ECO:0000313" key="11">
    <source>
        <dbReference type="Proteomes" id="UP000014074"/>
    </source>
</evidence>
<dbReference type="SUPFAM" id="SSF55785">
    <property type="entry name" value="PYP-like sensor domain (PAS domain)"/>
    <property type="match status" value="2"/>
</dbReference>
<dbReference type="InterPro" id="IPR011006">
    <property type="entry name" value="CheY-like_superfamily"/>
</dbReference>
<dbReference type="CDD" id="cd17546">
    <property type="entry name" value="REC_hyHK_CKI1_RcsC-like"/>
    <property type="match status" value="1"/>
</dbReference>
<evidence type="ECO:0000259" key="8">
    <source>
        <dbReference type="PROSITE" id="PS50112"/>
    </source>
</evidence>
<dbReference type="InterPro" id="IPR036890">
    <property type="entry name" value="HATPase_C_sf"/>
</dbReference>
<dbReference type="Gene3D" id="3.30.565.10">
    <property type="entry name" value="Histidine kinase-like ATPase, C-terminal domain"/>
    <property type="match status" value="1"/>
</dbReference>
<keyword evidence="4" id="KW-0175">Coiled coil</keyword>
<dbReference type="InterPro" id="IPR013785">
    <property type="entry name" value="Aldolase_TIM"/>
</dbReference>
<dbReference type="SMART" id="SM00448">
    <property type="entry name" value="REC"/>
    <property type="match status" value="1"/>
</dbReference>
<dbReference type="Pfam" id="PF00512">
    <property type="entry name" value="HisKA"/>
    <property type="match status" value="1"/>
</dbReference>
<dbReference type="InterPro" id="IPR001789">
    <property type="entry name" value="Sig_transdc_resp-reg_receiver"/>
</dbReference>
<dbReference type="PANTHER" id="PTHR45339:SF1">
    <property type="entry name" value="HYBRID SIGNAL TRANSDUCTION HISTIDINE KINASE J"/>
    <property type="match status" value="1"/>
</dbReference>
<dbReference type="InterPro" id="IPR005467">
    <property type="entry name" value="His_kinase_dom"/>
</dbReference>
<accession>R8BME6</accession>
<dbReference type="SMART" id="SM00091">
    <property type="entry name" value="PAS"/>
    <property type="match status" value="1"/>
</dbReference>
<feature type="domain" description="PAS" evidence="8">
    <location>
        <begin position="136"/>
        <end position="206"/>
    </location>
</feature>
<feature type="compositionally biased region" description="Polar residues" evidence="5">
    <location>
        <begin position="837"/>
        <end position="857"/>
    </location>
</feature>
<dbReference type="InterPro" id="IPR036097">
    <property type="entry name" value="HisK_dim/P_sf"/>
</dbReference>
<dbReference type="RefSeq" id="XP_007914766.1">
    <property type="nucleotide sequence ID" value="XM_007916575.1"/>
</dbReference>
<dbReference type="SMART" id="SM00388">
    <property type="entry name" value="HisKA"/>
    <property type="match status" value="1"/>
</dbReference>
<proteinExistence type="predicted"/>
<evidence type="ECO:0000259" key="7">
    <source>
        <dbReference type="PROSITE" id="PS50110"/>
    </source>
</evidence>
<feature type="modified residue" description="4-aspartylphosphate" evidence="3">
    <location>
        <position position="638"/>
    </location>
</feature>
<dbReference type="CDD" id="cd00082">
    <property type="entry name" value="HisKA"/>
    <property type="match status" value="1"/>
</dbReference>
<dbReference type="SUPFAM" id="SSF47384">
    <property type="entry name" value="Homodimeric domain of signal transducing histidine kinase"/>
    <property type="match status" value="1"/>
</dbReference>
<dbReference type="FunFam" id="3.30.450.20:FF:000099">
    <property type="entry name" value="Sensory box sensor histidine kinase"/>
    <property type="match status" value="1"/>
</dbReference>
<keyword evidence="1 3" id="KW-0597">Phosphoprotein</keyword>
<dbReference type="OrthoDB" id="60033at2759"/>
<keyword evidence="2" id="KW-0902">Two-component regulatory system</keyword>
<evidence type="ECO:0000256" key="1">
    <source>
        <dbReference type="ARBA" id="ARBA00022553"/>
    </source>
</evidence>
<evidence type="ECO:0000256" key="2">
    <source>
        <dbReference type="ARBA" id="ARBA00023012"/>
    </source>
</evidence>
<feature type="compositionally biased region" description="Polar residues" evidence="5">
    <location>
        <begin position="717"/>
        <end position="733"/>
    </location>
</feature>
<dbReference type="InterPro" id="IPR000014">
    <property type="entry name" value="PAS"/>
</dbReference>
<dbReference type="PROSITE" id="PS50110">
    <property type="entry name" value="RESPONSE_REGULATORY"/>
    <property type="match status" value="1"/>
</dbReference>
<evidence type="ECO:0000256" key="4">
    <source>
        <dbReference type="SAM" id="Coils"/>
    </source>
</evidence>
<feature type="compositionally biased region" description="Basic and acidic residues" evidence="5">
    <location>
        <begin position="797"/>
        <end position="825"/>
    </location>
</feature>
<evidence type="ECO:0000256" key="3">
    <source>
        <dbReference type="PROSITE-ProRule" id="PRU00169"/>
    </source>
</evidence>
<evidence type="ECO:0000259" key="6">
    <source>
        <dbReference type="PROSITE" id="PS50109"/>
    </source>
</evidence>
<feature type="region of interest" description="Disordered" evidence="5">
    <location>
        <begin position="757"/>
        <end position="865"/>
    </location>
</feature>
<dbReference type="SMART" id="SM00086">
    <property type="entry name" value="PAC"/>
    <property type="match status" value="2"/>
</dbReference>
<evidence type="ECO:0000256" key="5">
    <source>
        <dbReference type="SAM" id="MobiDB-lite"/>
    </source>
</evidence>
<organism evidence="10 11">
    <name type="scientific">Phaeoacremonium minimum (strain UCR-PA7)</name>
    <name type="common">Esca disease fungus</name>
    <name type="synonym">Togninia minima</name>
    <dbReference type="NCBI Taxonomy" id="1286976"/>
    <lineage>
        <taxon>Eukaryota</taxon>
        <taxon>Fungi</taxon>
        <taxon>Dikarya</taxon>
        <taxon>Ascomycota</taxon>
        <taxon>Pezizomycotina</taxon>
        <taxon>Sordariomycetes</taxon>
        <taxon>Sordariomycetidae</taxon>
        <taxon>Togniniales</taxon>
        <taxon>Togniniaceae</taxon>
        <taxon>Phaeoacremonium</taxon>
    </lineage>
</organism>
<keyword evidence="10" id="KW-0418">Kinase</keyword>
<dbReference type="Proteomes" id="UP000014074">
    <property type="component" value="Unassembled WGS sequence"/>
</dbReference>
<dbReference type="Gene3D" id="3.20.20.70">
    <property type="entry name" value="Aldolase class I"/>
    <property type="match status" value="1"/>
</dbReference>
<keyword evidence="11" id="KW-1185">Reference proteome</keyword>
<feature type="region of interest" description="Disordered" evidence="5">
    <location>
        <begin position="709"/>
        <end position="733"/>
    </location>
</feature>
<dbReference type="PANTHER" id="PTHR45339">
    <property type="entry name" value="HYBRID SIGNAL TRANSDUCTION HISTIDINE KINASE J"/>
    <property type="match status" value="1"/>
</dbReference>
<dbReference type="InterPro" id="IPR000700">
    <property type="entry name" value="PAS-assoc_C"/>
</dbReference>
<dbReference type="GO" id="GO:0000155">
    <property type="term" value="F:phosphorelay sensor kinase activity"/>
    <property type="evidence" value="ECO:0007669"/>
    <property type="project" value="InterPro"/>
</dbReference>
<dbReference type="InterPro" id="IPR001610">
    <property type="entry name" value="PAC"/>
</dbReference>
<protein>
    <submittedName>
        <fullName evidence="10">Putative histidine kinase hhk6p protein</fullName>
    </submittedName>
</protein>
<dbReference type="Pfam" id="PF08447">
    <property type="entry name" value="PAS_3"/>
    <property type="match status" value="1"/>
</dbReference>
<gene>
    <name evidence="10" type="ORF">UCRPA7_4024</name>
</gene>
<dbReference type="SUPFAM" id="SSF52172">
    <property type="entry name" value="CheY-like"/>
    <property type="match status" value="1"/>
</dbReference>
<dbReference type="Pfam" id="PF00072">
    <property type="entry name" value="Response_reg"/>
    <property type="match status" value="1"/>
</dbReference>
<dbReference type="KEGG" id="tmn:UCRPA7_4024"/>
<dbReference type="InterPro" id="IPR003594">
    <property type="entry name" value="HATPase_dom"/>
</dbReference>
<dbReference type="Gene3D" id="3.30.450.20">
    <property type="entry name" value="PAS domain"/>
    <property type="match status" value="3"/>
</dbReference>
<dbReference type="Gene3D" id="1.10.287.130">
    <property type="match status" value="1"/>
</dbReference>
<dbReference type="PROSITE" id="PS50109">
    <property type="entry name" value="HIS_KIN"/>
    <property type="match status" value="1"/>
</dbReference>
<sequence length="865" mass="97464">MKDALLDNTTMPIFAMWRDGSVTFPNAAARRLFRKNADFDQASDGFELLSNWAVYTDDFSRQLEPEEYPISVLVRTQTPFDGMRIGMLGADGSKIVFDTLGEAIRDNTTGEFLAGVVTCRDVTKMAQEITQIKEKDEERFKLICDTMPQLVWTTTPDGMHDFFNSRWYDYTGLSEEDSLGLGWKHPFHPDDMPETVRRWSHSLRTGEPYVMEYRCRSKEGEWRWMLGRALPFRDPETGKIEKWFGTCTDVHETMETKEAARRTRQQLLSVLNHAQVTIFTVDRSQNVTMLEGALLWDAAGMDHEAGSRWYIGKNVHDVFGHLRPRLPQGDNAEFLSPIKAIIKGETLEAVREHGISDRAYRTRFLPIFGKRNTDGRITESAVEGVIGVIMDVTELKAKEADIAVQAKEKRQLVENEAAAKEASRLKSQFLANMSHEIRTPITGVIGMAELLLDVELHEEQRDYAENIYRSANALLTVINDILDFSKVESGRLDIEEVQFSMSVIVKDVSKMLSFAAERKDLDFQRDIDPDIENDLIVLGDPGRVRQIITNLLTNSIKFTSAGHVKFSVLKEKEDLNTVEIRFVVEDTGIGIDDEQIALKTIKKLGFNTSAAWNGKEALEYLTAAKDGDQKKPDIILMDVQMPVIDGYKCTHVLRHHAPYNSYVNDVPIIAMTASAIQGDKEKCKKAGMDDYLAKPVKSRVLEQMLVRWSTSKRTESPTRSTSHASNCSESGDTCANAEIPAVGLDRTFDTSTLEVEGVLEGRRSNSSLLTPRGPTRAGSSESQMQLKIDELSLAAPEPHHESQDEHTRRQRTDERAKQGRDDKLMHAAGGAGESLKHTSVQSGDSLTEANVEKFTQQESRRRRKS</sequence>
<dbReference type="InterPro" id="IPR003661">
    <property type="entry name" value="HisK_dim/P_dom"/>
</dbReference>
<feature type="coiled-coil region" evidence="4">
    <location>
        <begin position="395"/>
        <end position="423"/>
    </location>
</feature>